<organism evidence="2 3">
    <name type="scientific">Mesomycoplasma lagogenitalium</name>
    <dbReference type="NCBI Taxonomy" id="171286"/>
    <lineage>
        <taxon>Bacteria</taxon>
        <taxon>Bacillati</taxon>
        <taxon>Mycoplasmatota</taxon>
        <taxon>Mycoplasmoidales</taxon>
        <taxon>Metamycoplasmataceae</taxon>
        <taxon>Mesomycoplasma</taxon>
    </lineage>
</organism>
<accession>A0ABY8LTF9</accession>
<feature type="transmembrane region" description="Helical" evidence="1">
    <location>
        <begin position="113"/>
        <end position="135"/>
    </location>
</feature>
<evidence type="ECO:0000313" key="2">
    <source>
        <dbReference type="EMBL" id="WGI36530.1"/>
    </source>
</evidence>
<protein>
    <submittedName>
        <fullName evidence="2">Uncharacterized protein</fullName>
    </submittedName>
</protein>
<proteinExistence type="predicted"/>
<keyword evidence="1" id="KW-0472">Membrane</keyword>
<dbReference type="Proteomes" id="UP001179842">
    <property type="component" value="Chromosome"/>
</dbReference>
<name>A0ABY8LTF9_9BACT</name>
<dbReference type="RefSeq" id="WP_280101831.1">
    <property type="nucleotide sequence ID" value="NZ_CP122979.1"/>
</dbReference>
<sequence>MKIALNILNLTASVPSVIVSNAVNNDVLTFDGKLENEQLNNNKILKTFADKDGLFTKVQRDVVKSWIKDIEIRSKSSENNLAYLAITPALSLVTVLIVNLWTLKEKSKKFRRIYYSVLLSTFAINLVVVITVYVIKNNKQELLRNYQNDFNKFFLAMHQYNDAKYEPVAKNKLKELVDQINEKFPGIINFYEFETDWIEDFPNKNFTYYKEFNNKLWKNI</sequence>
<keyword evidence="1" id="KW-1133">Transmembrane helix</keyword>
<dbReference type="EMBL" id="CP122979">
    <property type="protein sequence ID" value="WGI36530.1"/>
    <property type="molecule type" value="Genomic_DNA"/>
</dbReference>
<keyword evidence="3" id="KW-1185">Reference proteome</keyword>
<evidence type="ECO:0000313" key="3">
    <source>
        <dbReference type="Proteomes" id="UP001179842"/>
    </source>
</evidence>
<feature type="transmembrane region" description="Helical" evidence="1">
    <location>
        <begin position="81"/>
        <end position="101"/>
    </location>
</feature>
<keyword evidence="1" id="KW-0812">Transmembrane</keyword>
<evidence type="ECO:0000256" key="1">
    <source>
        <dbReference type="SAM" id="Phobius"/>
    </source>
</evidence>
<reference evidence="2" key="1">
    <citation type="submission" date="2023-04" db="EMBL/GenBank/DDBJ databases">
        <title>Completed genome of Mycoplasma lagogenitalium type strain 12MS.</title>
        <authorList>
            <person name="Spergser J."/>
        </authorList>
    </citation>
    <scope>NUCLEOTIDE SEQUENCE</scope>
    <source>
        <strain evidence="2">12MS</strain>
    </source>
</reference>
<gene>
    <name evidence="2" type="ORF">QEG99_03635</name>
</gene>